<dbReference type="AlphaFoldDB" id="A0AAX6DKH4"/>
<dbReference type="EMBL" id="JANAVB010043784">
    <property type="protein sequence ID" value="KAJ6792303.1"/>
    <property type="molecule type" value="Genomic_DNA"/>
</dbReference>
<protein>
    <submittedName>
        <fullName evidence="1">Thaumatin-like protein 1b</fullName>
    </submittedName>
</protein>
<accession>A0AAX6DKH4</accession>
<name>A0AAX6DKH4_IRIPA</name>
<evidence type="ECO:0000313" key="1">
    <source>
        <dbReference type="EMBL" id="KAJ6792303.1"/>
    </source>
</evidence>
<sequence>MSKYSRSNFNYLYLQEQLPLHSVARHTPGRLILPAVPNRIRAR</sequence>
<evidence type="ECO:0000313" key="2">
    <source>
        <dbReference type="Proteomes" id="UP001140949"/>
    </source>
</evidence>
<keyword evidence="2" id="KW-1185">Reference proteome</keyword>
<reference evidence="1" key="1">
    <citation type="journal article" date="2023" name="GigaByte">
        <title>Genome assembly of the bearded iris, Iris pallida Lam.</title>
        <authorList>
            <person name="Bruccoleri R.E."/>
            <person name="Oakeley E.J."/>
            <person name="Faust A.M.E."/>
            <person name="Altorfer M."/>
            <person name="Dessus-Babus S."/>
            <person name="Burckhardt D."/>
            <person name="Oertli M."/>
            <person name="Naumann U."/>
            <person name="Petersen F."/>
            <person name="Wong J."/>
        </authorList>
    </citation>
    <scope>NUCLEOTIDE SEQUENCE</scope>
    <source>
        <strain evidence="1">GSM-AAB239-AS_SAM_17_03QT</strain>
    </source>
</reference>
<organism evidence="1 2">
    <name type="scientific">Iris pallida</name>
    <name type="common">Sweet iris</name>
    <dbReference type="NCBI Taxonomy" id="29817"/>
    <lineage>
        <taxon>Eukaryota</taxon>
        <taxon>Viridiplantae</taxon>
        <taxon>Streptophyta</taxon>
        <taxon>Embryophyta</taxon>
        <taxon>Tracheophyta</taxon>
        <taxon>Spermatophyta</taxon>
        <taxon>Magnoliopsida</taxon>
        <taxon>Liliopsida</taxon>
        <taxon>Asparagales</taxon>
        <taxon>Iridaceae</taxon>
        <taxon>Iridoideae</taxon>
        <taxon>Irideae</taxon>
        <taxon>Iris</taxon>
    </lineage>
</organism>
<gene>
    <name evidence="1" type="ORF">M6B38_239905</name>
</gene>
<proteinExistence type="predicted"/>
<reference evidence="1" key="2">
    <citation type="submission" date="2023-04" db="EMBL/GenBank/DDBJ databases">
        <authorList>
            <person name="Bruccoleri R.E."/>
            <person name="Oakeley E.J."/>
            <person name="Faust A.-M."/>
            <person name="Dessus-Babus S."/>
            <person name="Altorfer M."/>
            <person name="Burckhardt D."/>
            <person name="Oertli M."/>
            <person name="Naumann U."/>
            <person name="Petersen F."/>
            <person name="Wong J."/>
        </authorList>
    </citation>
    <scope>NUCLEOTIDE SEQUENCE</scope>
    <source>
        <strain evidence="1">GSM-AAB239-AS_SAM_17_03QT</strain>
        <tissue evidence="1">Leaf</tissue>
    </source>
</reference>
<dbReference type="Proteomes" id="UP001140949">
    <property type="component" value="Unassembled WGS sequence"/>
</dbReference>
<comment type="caution">
    <text evidence="1">The sequence shown here is derived from an EMBL/GenBank/DDBJ whole genome shotgun (WGS) entry which is preliminary data.</text>
</comment>